<evidence type="ECO:0000259" key="2">
    <source>
        <dbReference type="PROSITE" id="PS51471"/>
    </source>
</evidence>
<keyword evidence="4" id="KW-1185">Reference proteome</keyword>
<dbReference type="GO" id="GO:0016706">
    <property type="term" value="F:2-oxoglutarate-dependent dioxygenase activity"/>
    <property type="evidence" value="ECO:0007669"/>
    <property type="project" value="UniProtKB-ARBA"/>
</dbReference>
<keyword evidence="1" id="KW-0479">Metal-binding</keyword>
<organism evidence="3 4">
    <name type="scientific">Lunatimonas lonarensis</name>
    <dbReference type="NCBI Taxonomy" id="1232681"/>
    <lineage>
        <taxon>Bacteria</taxon>
        <taxon>Pseudomonadati</taxon>
        <taxon>Bacteroidota</taxon>
        <taxon>Cytophagia</taxon>
        <taxon>Cytophagales</taxon>
        <taxon>Cyclobacteriaceae</taxon>
    </lineage>
</organism>
<reference evidence="3 4" key="1">
    <citation type="submission" date="2013-02" db="EMBL/GenBank/DDBJ databases">
        <title>A novel strain isolated from Lonar lake, Maharashtra, India.</title>
        <authorList>
            <person name="Singh A."/>
        </authorList>
    </citation>
    <scope>NUCLEOTIDE SEQUENCE [LARGE SCALE GENOMIC DNA]</scope>
    <source>
        <strain evidence="3 4">AK24</strain>
    </source>
</reference>
<accession>R7ZPH6</accession>
<evidence type="ECO:0000313" key="3">
    <source>
        <dbReference type="EMBL" id="EON75992.1"/>
    </source>
</evidence>
<dbReference type="SUPFAM" id="SSF51197">
    <property type="entry name" value="Clavaminate synthase-like"/>
    <property type="match status" value="1"/>
</dbReference>
<evidence type="ECO:0000313" key="4">
    <source>
        <dbReference type="Proteomes" id="UP000013909"/>
    </source>
</evidence>
<dbReference type="InterPro" id="IPR005123">
    <property type="entry name" value="Oxoglu/Fe-dep_dioxygenase_dom"/>
</dbReference>
<comment type="caution">
    <text evidence="3">The sequence shown here is derived from an EMBL/GenBank/DDBJ whole genome shotgun (WGS) entry which is preliminary data.</text>
</comment>
<protein>
    <submittedName>
        <fullName evidence="3">Putative L-proline 4-hydroxylase</fullName>
    </submittedName>
</protein>
<dbReference type="Gene3D" id="2.60.120.620">
    <property type="entry name" value="q2cbj1_9rhob like domain"/>
    <property type="match status" value="1"/>
</dbReference>
<dbReference type="Proteomes" id="UP000013909">
    <property type="component" value="Unassembled WGS sequence"/>
</dbReference>
<feature type="domain" description="Fe2OG dioxygenase" evidence="2">
    <location>
        <begin position="91"/>
        <end position="229"/>
    </location>
</feature>
<sequence length="267" mass="29558">MLTSAQLEEFNKQGFLVLRGFLSAEEVGLLYQVSAQDNALTEHTYSVLDANGNESKLALWNNPGDDPFGMLSRDERVVGAVGQLIGGPVAHFHSKVMQKSPRVGGAWEWHQDYGYWYKNGFLFPDEMISIMFALTPATRENGCLMVLPGSHKMGRIEHGKVGEQVGAALDRVARFEERVERVYCELMPGDALIFHSNLLHASNPNTSDSPRWSIISCYNTLQNTPFQEPASCFQEVSTVGAGSLLHASQQGFDSIAFNKKKTDISLN</sequence>
<dbReference type="Pfam" id="PF05721">
    <property type="entry name" value="PhyH"/>
    <property type="match status" value="1"/>
</dbReference>
<dbReference type="PANTHER" id="PTHR20883">
    <property type="entry name" value="PHYTANOYL-COA DIOXYGENASE DOMAIN CONTAINING 1"/>
    <property type="match status" value="1"/>
</dbReference>
<dbReference type="PANTHER" id="PTHR20883:SF51">
    <property type="entry name" value="PHYTANOYL-COA HYDROXYLASE"/>
    <property type="match status" value="1"/>
</dbReference>
<comment type="similarity">
    <text evidence="1">Belongs to the iron/ascorbate-dependent oxidoreductase family.</text>
</comment>
<dbReference type="PROSITE" id="PS51471">
    <property type="entry name" value="FE2OG_OXY"/>
    <property type="match status" value="1"/>
</dbReference>
<dbReference type="GO" id="GO:0005506">
    <property type="term" value="F:iron ion binding"/>
    <property type="evidence" value="ECO:0007669"/>
    <property type="project" value="UniProtKB-ARBA"/>
</dbReference>
<dbReference type="OrthoDB" id="9791262at2"/>
<evidence type="ECO:0000256" key="1">
    <source>
        <dbReference type="RuleBase" id="RU003682"/>
    </source>
</evidence>
<dbReference type="AlphaFoldDB" id="R7ZPH6"/>
<name>R7ZPH6_9BACT</name>
<dbReference type="STRING" id="1232681.ADIS_3580"/>
<gene>
    <name evidence="3" type="ORF">ADIS_3580</name>
</gene>
<proteinExistence type="inferred from homology"/>
<dbReference type="RefSeq" id="WP_010855712.1">
    <property type="nucleotide sequence ID" value="NZ_AQHR01000091.1"/>
</dbReference>
<dbReference type="InterPro" id="IPR008775">
    <property type="entry name" value="Phytyl_CoA_dOase-like"/>
</dbReference>
<keyword evidence="1" id="KW-0560">Oxidoreductase</keyword>
<keyword evidence="1" id="KW-0408">Iron</keyword>
<dbReference type="EMBL" id="AQHR01000091">
    <property type="protein sequence ID" value="EON75992.1"/>
    <property type="molecule type" value="Genomic_DNA"/>
</dbReference>